<evidence type="ECO:0000313" key="2">
    <source>
        <dbReference type="Proteomes" id="UP000317214"/>
    </source>
</evidence>
<protein>
    <submittedName>
        <fullName evidence="1">DUF4169 family protein</fullName>
    </submittedName>
</protein>
<dbReference type="RefSeq" id="WP_141493022.1">
    <property type="nucleotide sequence ID" value="NZ_CP032485.1"/>
</dbReference>
<dbReference type="EMBL" id="CP032485">
    <property type="protein sequence ID" value="QDH25169.1"/>
    <property type="molecule type" value="Genomic_DNA"/>
</dbReference>
<dbReference type="Proteomes" id="UP000317214">
    <property type="component" value="Chromosome"/>
</dbReference>
<dbReference type="InterPro" id="IPR025227">
    <property type="entry name" value="DUF4169"/>
</dbReference>
<keyword evidence="2" id="KW-1185">Reference proteome</keyword>
<dbReference type="KEGG" id="ntn:D5366_08050"/>
<sequence>MNNVVNLRRERKKRLREEDVKKAEQNRIFHGRTLSEKRLSSLEKERFEKILDGKKRNDSESDAP</sequence>
<dbReference type="OrthoDB" id="7173889at2"/>
<reference evidence="1 2" key="1">
    <citation type="submission" date="2018-09" db="EMBL/GenBank/DDBJ databases">
        <title>The complete genome sequence of Neokomagataea tanensis NBRC 106556(T).</title>
        <authorList>
            <person name="Chua K.-O."/>
            <person name="See-Too W.-S."/>
            <person name="Hong K.-W."/>
            <person name="Yin W.-F."/>
            <person name="Chan K.-G."/>
        </authorList>
    </citation>
    <scope>NUCLEOTIDE SEQUENCE [LARGE SCALE GENOMIC DNA]</scope>
    <source>
        <strain evidence="2">AH13 \ NBRC 106556</strain>
    </source>
</reference>
<organism evidence="1 2">
    <name type="scientific">Neokomagataea tanensis</name>
    <dbReference type="NCBI Taxonomy" id="661191"/>
    <lineage>
        <taxon>Bacteria</taxon>
        <taxon>Pseudomonadati</taxon>
        <taxon>Pseudomonadota</taxon>
        <taxon>Alphaproteobacteria</taxon>
        <taxon>Acetobacterales</taxon>
        <taxon>Acetobacteraceae</taxon>
        <taxon>Neokomagataea</taxon>
    </lineage>
</organism>
<dbReference type="AlphaFoldDB" id="A0A4Y6V542"/>
<evidence type="ECO:0000313" key="1">
    <source>
        <dbReference type="EMBL" id="QDH25169.1"/>
    </source>
</evidence>
<dbReference type="Pfam" id="PF13770">
    <property type="entry name" value="DUF4169"/>
    <property type="match status" value="1"/>
</dbReference>
<proteinExistence type="predicted"/>
<name>A0A4Y6V542_9PROT</name>
<accession>A0A4Y6V542</accession>
<gene>
    <name evidence="1" type="ORF">D5366_08050</name>
</gene>